<evidence type="ECO:0000313" key="3">
    <source>
        <dbReference type="Proteomes" id="UP001164653"/>
    </source>
</evidence>
<proteinExistence type="predicted"/>
<sequence length="170" mass="19248">MEDHNEENFRKLLRRTAIDKPRVDFTENVMKKVSAEWQHITATEDAALKMLVKSTSLEKPSAAFTDQVLRALPAPSPAIRYQPIIPKKAWYWIAATVSMVIAACFYFPGSTSEQTPKVISFIEKTTSSTHIISDKMANVPQHYSLIIIGLAALMLFDYFLRLKETKLAKS</sequence>
<reference evidence="2" key="1">
    <citation type="submission" date="2022-11" db="EMBL/GenBank/DDBJ databases">
        <title>Dyadobacter pollutisoli sp. nov., isolated from plastic dumped soil.</title>
        <authorList>
            <person name="Kim J.M."/>
            <person name="Kim K.R."/>
            <person name="Lee J.K."/>
            <person name="Hao L."/>
            <person name="Jeon C.O."/>
        </authorList>
    </citation>
    <scope>NUCLEOTIDE SEQUENCE</scope>
    <source>
        <strain evidence="2">U1</strain>
    </source>
</reference>
<evidence type="ECO:0000256" key="1">
    <source>
        <dbReference type="SAM" id="Phobius"/>
    </source>
</evidence>
<keyword evidence="3" id="KW-1185">Reference proteome</keyword>
<feature type="transmembrane region" description="Helical" evidence="1">
    <location>
        <begin position="143"/>
        <end position="160"/>
    </location>
</feature>
<keyword evidence="1" id="KW-1133">Transmembrane helix</keyword>
<evidence type="ECO:0000313" key="2">
    <source>
        <dbReference type="EMBL" id="WAC09906.1"/>
    </source>
</evidence>
<dbReference type="Proteomes" id="UP001164653">
    <property type="component" value="Chromosome"/>
</dbReference>
<dbReference type="AlphaFoldDB" id="A0A9E8N7C8"/>
<dbReference type="EMBL" id="CP112998">
    <property type="protein sequence ID" value="WAC09906.1"/>
    <property type="molecule type" value="Genomic_DNA"/>
</dbReference>
<name>A0A9E8N7C8_9BACT</name>
<dbReference type="RefSeq" id="WP_244821020.1">
    <property type="nucleotide sequence ID" value="NZ_CP112998.1"/>
</dbReference>
<keyword evidence="1" id="KW-0472">Membrane</keyword>
<accession>A0A9E8N7C8</accession>
<gene>
    <name evidence="2" type="ORF">ON006_19355</name>
</gene>
<organism evidence="2 3">
    <name type="scientific">Dyadobacter pollutisoli</name>
    <dbReference type="NCBI Taxonomy" id="2910158"/>
    <lineage>
        <taxon>Bacteria</taxon>
        <taxon>Pseudomonadati</taxon>
        <taxon>Bacteroidota</taxon>
        <taxon>Cytophagia</taxon>
        <taxon>Cytophagales</taxon>
        <taxon>Spirosomataceae</taxon>
        <taxon>Dyadobacter</taxon>
    </lineage>
</organism>
<protein>
    <submittedName>
        <fullName evidence="2">Uncharacterized protein</fullName>
    </submittedName>
</protein>
<dbReference type="KEGG" id="dpf:ON006_19355"/>
<feature type="transmembrane region" description="Helical" evidence="1">
    <location>
        <begin position="89"/>
        <end position="108"/>
    </location>
</feature>
<keyword evidence="1" id="KW-0812">Transmembrane</keyword>